<dbReference type="UniPathway" id="UPA00629">
    <property type="reaction ID" value="UER00684"/>
</dbReference>
<dbReference type="EMBL" id="CP053661">
    <property type="protein sequence ID" value="QKD82161.1"/>
    <property type="molecule type" value="Genomic_DNA"/>
</dbReference>
<dbReference type="GO" id="GO:0005737">
    <property type="term" value="C:cytoplasm"/>
    <property type="evidence" value="ECO:0007669"/>
    <property type="project" value="TreeGrafter"/>
</dbReference>
<dbReference type="SUPFAM" id="SSF100950">
    <property type="entry name" value="NagB/RpiA/CoA transferase-like"/>
    <property type="match status" value="1"/>
</dbReference>
<dbReference type="CDD" id="cd01399">
    <property type="entry name" value="GlcN6P_deaminase"/>
    <property type="match status" value="1"/>
</dbReference>
<evidence type="ECO:0000259" key="4">
    <source>
        <dbReference type="Pfam" id="PF01182"/>
    </source>
</evidence>
<dbReference type="AlphaFoldDB" id="A0A6M8BEV2"/>
<dbReference type="GO" id="GO:0004342">
    <property type="term" value="F:glucosamine-6-phosphate deaminase activity"/>
    <property type="evidence" value="ECO:0007669"/>
    <property type="project" value="UniProtKB-UniRule"/>
</dbReference>
<dbReference type="InterPro" id="IPR018321">
    <property type="entry name" value="Glucosamine6P_isomerase_CS"/>
</dbReference>
<organism evidence="5 6">
    <name type="scientific">Thermoleptolyngbya sichuanensis A183</name>
    <dbReference type="NCBI Taxonomy" id="2737172"/>
    <lineage>
        <taxon>Bacteria</taxon>
        <taxon>Bacillati</taxon>
        <taxon>Cyanobacteriota</taxon>
        <taxon>Cyanophyceae</taxon>
        <taxon>Oculatellales</taxon>
        <taxon>Oculatellaceae</taxon>
        <taxon>Thermoleptolyngbya</taxon>
        <taxon>Thermoleptolyngbya sichuanensis</taxon>
    </lineage>
</organism>
<comment type="similarity">
    <text evidence="3">Belongs to the glucosamine/galactosamine-6-phosphate isomerase family. NagB subfamily.</text>
</comment>
<dbReference type="PANTHER" id="PTHR11280:SF5">
    <property type="entry name" value="GLUCOSAMINE-6-PHOSPHATE ISOMERASE"/>
    <property type="match status" value="1"/>
</dbReference>
<dbReference type="InterPro" id="IPR037171">
    <property type="entry name" value="NagB/RpiA_transferase-like"/>
</dbReference>
<protein>
    <recommendedName>
        <fullName evidence="3">Glucosamine-6-phosphate deaminase</fullName>
        <ecNumber evidence="3">3.5.99.6</ecNumber>
    </recommendedName>
    <alternativeName>
        <fullName evidence="3">GlcN6P deaminase</fullName>
        <shortName evidence="3">GNPDA</shortName>
    </alternativeName>
    <alternativeName>
        <fullName evidence="3">Glucosamine-6-phosphate isomerase</fullName>
    </alternativeName>
</protein>
<dbReference type="GO" id="GO:0006043">
    <property type="term" value="P:glucosamine catabolic process"/>
    <property type="evidence" value="ECO:0007669"/>
    <property type="project" value="TreeGrafter"/>
</dbReference>
<evidence type="ECO:0000256" key="2">
    <source>
        <dbReference type="ARBA" id="ARBA00023277"/>
    </source>
</evidence>
<dbReference type="HAMAP" id="MF_01241">
    <property type="entry name" value="GlcN6P_deamin"/>
    <property type="match status" value="1"/>
</dbReference>
<comment type="function">
    <text evidence="3">Catalyzes the reversible isomerization-deamination of glucosamine 6-phosphate (GlcN6P) to form fructose 6-phosphate (Fru6P) and ammonium ion.</text>
</comment>
<dbReference type="PROSITE" id="PS01161">
    <property type="entry name" value="GLC_GALNAC_ISOMERASE"/>
    <property type="match status" value="1"/>
</dbReference>
<keyword evidence="1 3" id="KW-0378">Hydrolase</keyword>
<accession>A0A6M8BEV2</accession>
<keyword evidence="2 3" id="KW-0119">Carbohydrate metabolism</keyword>
<evidence type="ECO:0000256" key="3">
    <source>
        <dbReference type="HAMAP-Rule" id="MF_01241"/>
    </source>
</evidence>
<name>A0A6M8BEV2_9CYAN</name>
<evidence type="ECO:0000313" key="5">
    <source>
        <dbReference type="EMBL" id="QKD82161.1"/>
    </source>
</evidence>
<evidence type="ECO:0000256" key="1">
    <source>
        <dbReference type="ARBA" id="ARBA00022801"/>
    </source>
</evidence>
<comment type="pathway">
    <text evidence="3">Amino-sugar metabolism; N-acetylneuraminate degradation; D-fructose 6-phosphate from N-acetylneuraminate: step 5/5.</text>
</comment>
<dbReference type="Pfam" id="PF01182">
    <property type="entry name" value="Glucosamine_iso"/>
    <property type="match status" value="1"/>
</dbReference>
<dbReference type="InterPro" id="IPR006148">
    <property type="entry name" value="Glc/Gal-6P_isomerase"/>
</dbReference>
<feature type="domain" description="Glucosamine/galactosamine-6-phosphate isomerase" evidence="4">
    <location>
        <begin position="8"/>
        <end position="216"/>
    </location>
</feature>
<evidence type="ECO:0000313" key="6">
    <source>
        <dbReference type="Proteomes" id="UP000505210"/>
    </source>
</evidence>
<gene>
    <name evidence="3" type="primary">nagB</name>
    <name evidence="5" type="ORF">HPC62_08095</name>
</gene>
<dbReference type="NCBIfam" id="TIGR00502">
    <property type="entry name" value="nagB"/>
    <property type="match status" value="1"/>
</dbReference>
<dbReference type="RefSeq" id="WP_172354685.1">
    <property type="nucleotide sequence ID" value="NZ_CP053661.1"/>
</dbReference>
<feature type="active site" description="For ring-opening step" evidence="3">
    <location>
        <position position="148"/>
    </location>
</feature>
<comment type="catalytic activity">
    <reaction evidence="3">
        <text>alpha-D-glucosamine 6-phosphate + H2O = beta-D-fructose 6-phosphate + NH4(+)</text>
        <dbReference type="Rhea" id="RHEA:12172"/>
        <dbReference type="ChEBI" id="CHEBI:15377"/>
        <dbReference type="ChEBI" id="CHEBI:28938"/>
        <dbReference type="ChEBI" id="CHEBI:57634"/>
        <dbReference type="ChEBI" id="CHEBI:75989"/>
        <dbReference type="EC" id="3.5.99.6"/>
    </reaction>
</comment>
<keyword evidence="3" id="KW-1015">Disulfide bond</keyword>
<dbReference type="EC" id="3.5.99.6" evidence="3"/>
<dbReference type="InterPro" id="IPR004547">
    <property type="entry name" value="Glucosamine6P_isomerase"/>
</dbReference>
<dbReference type="GO" id="GO:0019262">
    <property type="term" value="P:N-acetylneuraminate catabolic process"/>
    <property type="evidence" value="ECO:0007669"/>
    <property type="project" value="UniProtKB-UniRule"/>
</dbReference>
<dbReference type="GO" id="GO:0005975">
    <property type="term" value="P:carbohydrate metabolic process"/>
    <property type="evidence" value="ECO:0007669"/>
    <property type="project" value="InterPro"/>
</dbReference>
<feature type="active site" description="Proton acceptor; for enolization step" evidence="3">
    <location>
        <position position="72"/>
    </location>
</feature>
<dbReference type="GO" id="GO:0042802">
    <property type="term" value="F:identical protein binding"/>
    <property type="evidence" value="ECO:0007669"/>
    <property type="project" value="TreeGrafter"/>
</dbReference>
<dbReference type="KEGG" id="theu:HPC62_08095"/>
<sequence>MRLILCPTAVEVAEWAAQYVLRRITDFAPTSDRPFVLGLPAGSTPLKLYARLIELYQQGKISFQHVVTFNMDEYVGLPQNHPQSYHTYMHQNFLKHIDIPAQNVHIPNGNAPDLAAECAAYEDKMKSFGGVNLFIGGVGEDGHIAFNEPGTSLVSRTHLQALGDRTRQVNARFFDDPSQVPTHALTVGVGTILAAQEVMILAQGAAKAQAVHHAVEGCINHLWTISALQLHPNALLVCDEDATLELKVKTVRGLGERG</sequence>
<feature type="active site" description="For ring-opening step" evidence="3">
    <location>
        <position position="141"/>
    </location>
</feature>
<proteinExistence type="inferred from homology"/>
<dbReference type="Proteomes" id="UP000505210">
    <property type="component" value="Chromosome"/>
</dbReference>
<feature type="active site" description="Proton acceptor; for ring-opening step" evidence="3">
    <location>
        <position position="143"/>
    </location>
</feature>
<dbReference type="PANTHER" id="PTHR11280">
    <property type="entry name" value="GLUCOSAMINE-6-PHOSPHATE ISOMERASE"/>
    <property type="match status" value="1"/>
</dbReference>
<dbReference type="GO" id="GO:0006046">
    <property type="term" value="P:N-acetylglucosamine catabolic process"/>
    <property type="evidence" value="ECO:0007669"/>
    <property type="project" value="UniProtKB-UniRule"/>
</dbReference>
<feature type="disulfide bond" description="Interchain" evidence="3">
    <location>
        <position position="218"/>
    </location>
</feature>
<keyword evidence="6" id="KW-1185">Reference proteome</keyword>
<dbReference type="Gene3D" id="3.40.50.1360">
    <property type="match status" value="1"/>
</dbReference>
<reference evidence="5 6" key="1">
    <citation type="submission" date="2020-05" db="EMBL/GenBank/DDBJ databases">
        <title>Complete genome sequence of of a novel Thermoleptolyngbya strain isolated from hot springs of Ganzi, Sichuan China.</title>
        <authorList>
            <person name="Tang J."/>
            <person name="Daroch M."/>
            <person name="Li L."/>
            <person name="Waleron K."/>
            <person name="Waleron M."/>
            <person name="Waleron M."/>
        </authorList>
    </citation>
    <scope>NUCLEOTIDE SEQUENCE [LARGE SCALE GENOMIC DNA]</scope>
    <source>
        <strain evidence="5 6">PKUAC-SCTA183</strain>
    </source>
</reference>
<comment type="caution">
    <text evidence="3">Lacks conserved residue(s) required for the propagation of feature annotation.</text>
</comment>